<feature type="region of interest" description="Disordered" evidence="1">
    <location>
        <begin position="162"/>
        <end position="187"/>
    </location>
</feature>
<dbReference type="eggNOG" id="ENOG502S2UI">
    <property type="taxonomic scope" value="Eukaryota"/>
</dbReference>
<name>A0A1S3BD98_CUCME</name>
<sequence>MRGTGGPLLCIGDLLCDVGEEEAVEGKGLNETPKSIPSPSSSSSSVSTTLFDLSQPPDLPQLFQENYDQLNKVFDDNDHSWTALTLKMCSALDTATKLVESTNSNSRFLLEKIVELEHVLEKGDATREAAMAIQTSYSSQIAQDSISSLNEESERKFCEQKKKLMNHKGTPKKTRREGHINWREEVR</sequence>
<keyword evidence="2" id="KW-1185">Reference proteome</keyword>
<accession>A0A1S3BD98</accession>
<evidence type="ECO:0000256" key="1">
    <source>
        <dbReference type="SAM" id="MobiDB-lite"/>
    </source>
</evidence>
<feature type="compositionally biased region" description="Basic residues" evidence="1">
    <location>
        <begin position="163"/>
        <end position="176"/>
    </location>
</feature>
<proteinExistence type="predicted"/>
<dbReference type="KEGG" id="cmo:103488633"/>
<gene>
    <name evidence="3" type="primary">LOC103488633</name>
</gene>
<evidence type="ECO:0000313" key="3">
    <source>
        <dbReference type="RefSeq" id="XP_008445672.2"/>
    </source>
</evidence>
<dbReference type="RefSeq" id="XP_008445672.2">
    <property type="nucleotide sequence ID" value="XM_008447450.3"/>
</dbReference>
<dbReference type="AlphaFoldDB" id="A0A1S3BD98"/>
<dbReference type="PANTHER" id="PTHR37237:SF1">
    <property type="entry name" value="OS02G0567000 PROTEIN"/>
    <property type="match status" value="1"/>
</dbReference>
<evidence type="ECO:0000313" key="2">
    <source>
        <dbReference type="Proteomes" id="UP001652600"/>
    </source>
</evidence>
<dbReference type="PANTHER" id="PTHR37237">
    <property type="entry name" value="OS02G0567000 PROTEIN"/>
    <property type="match status" value="1"/>
</dbReference>
<feature type="compositionally biased region" description="Basic and acidic residues" evidence="1">
    <location>
        <begin position="177"/>
        <end position="187"/>
    </location>
</feature>
<organism evidence="2 3">
    <name type="scientific">Cucumis melo</name>
    <name type="common">Muskmelon</name>
    <dbReference type="NCBI Taxonomy" id="3656"/>
    <lineage>
        <taxon>Eukaryota</taxon>
        <taxon>Viridiplantae</taxon>
        <taxon>Streptophyta</taxon>
        <taxon>Embryophyta</taxon>
        <taxon>Tracheophyta</taxon>
        <taxon>Spermatophyta</taxon>
        <taxon>Magnoliopsida</taxon>
        <taxon>eudicotyledons</taxon>
        <taxon>Gunneridae</taxon>
        <taxon>Pentapetalae</taxon>
        <taxon>rosids</taxon>
        <taxon>fabids</taxon>
        <taxon>Cucurbitales</taxon>
        <taxon>Cucurbitaceae</taxon>
        <taxon>Benincaseae</taxon>
        <taxon>Cucumis</taxon>
    </lineage>
</organism>
<feature type="region of interest" description="Disordered" evidence="1">
    <location>
        <begin position="24"/>
        <end position="51"/>
    </location>
</feature>
<reference evidence="3" key="1">
    <citation type="submission" date="2025-08" db="UniProtKB">
        <authorList>
            <consortium name="RefSeq"/>
        </authorList>
    </citation>
    <scope>IDENTIFICATION</scope>
    <source>
        <tissue evidence="3">Stem</tissue>
    </source>
</reference>
<dbReference type="Proteomes" id="UP001652600">
    <property type="component" value="Chromosome 3"/>
</dbReference>
<dbReference type="GeneID" id="103488633"/>
<feature type="compositionally biased region" description="Low complexity" evidence="1">
    <location>
        <begin position="32"/>
        <end position="49"/>
    </location>
</feature>
<dbReference type="InParanoid" id="A0A1S3BD98"/>
<dbReference type="FunCoup" id="A0A1S3BD98">
    <property type="interactions" value="511"/>
</dbReference>
<protein>
    <submittedName>
        <fullName evidence="3">Uncharacterized protein LOC103488633 isoform X1</fullName>
    </submittedName>
</protein>